<dbReference type="InterPro" id="IPR022924">
    <property type="entry name" value="Cardiolipin_synthase"/>
</dbReference>
<keyword evidence="4 12" id="KW-0808">Transferase</keyword>
<keyword evidence="11 12" id="KW-1208">Phospholipid metabolism</keyword>
<evidence type="ECO:0000256" key="12">
    <source>
        <dbReference type="HAMAP-Rule" id="MF_01916"/>
    </source>
</evidence>
<dbReference type="InterPro" id="IPR001736">
    <property type="entry name" value="PLipase_D/transphosphatidylase"/>
</dbReference>
<evidence type="ECO:0000256" key="7">
    <source>
        <dbReference type="ARBA" id="ARBA00022989"/>
    </source>
</evidence>
<keyword evidence="2 12" id="KW-1003">Cell membrane</keyword>
<feature type="active site" evidence="12">
    <location>
        <position position="227"/>
    </location>
</feature>
<feature type="domain" description="PLD phosphodiesterase" evidence="14">
    <location>
        <begin position="220"/>
        <end position="247"/>
    </location>
</feature>
<protein>
    <recommendedName>
        <fullName evidence="12 13">Cardiolipin synthase</fullName>
        <shortName evidence="12">CL synthase</shortName>
        <ecNumber evidence="12 13">2.7.8.-</ecNumber>
    </recommendedName>
</protein>
<evidence type="ECO:0000256" key="10">
    <source>
        <dbReference type="ARBA" id="ARBA00023209"/>
    </source>
</evidence>
<dbReference type="Gene3D" id="3.30.870.10">
    <property type="entry name" value="Endonuclease Chain A"/>
    <property type="match status" value="2"/>
</dbReference>
<dbReference type="PROSITE" id="PS50035">
    <property type="entry name" value="PLD"/>
    <property type="match status" value="2"/>
</dbReference>
<evidence type="ECO:0000256" key="5">
    <source>
        <dbReference type="ARBA" id="ARBA00022692"/>
    </source>
</evidence>
<comment type="subcellular location">
    <subcellularLocation>
        <location evidence="1 12">Cell membrane</location>
        <topology evidence="1 12">Multi-pass membrane protein</topology>
    </subcellularLocation>
</comment>
<dbReference type="CDD" id="cd09112">
    <property type="entry name" value="PLDc_CLS_2"/>
    <property type="match status" value="1"/>
</dbReference>
<evidence type="ECO:0000256" key="11">
    <source>
        <dbReference type="ARBA" id="ARBA00023264"/>
    </source>
</evidence>
<evidence type="ECO:0000256" key="9">
    <source>
        <dbReference type="ARBA" id="ARBA00023136"/>
    </source>
</evidence>
<comment type="catalytic activity">
    <reaction evidence="12">
        <text>2 a 1,2-diacyl-sn-glycero-3-phospho-(1'-sn-glycerol) = a cardiolipin + glycerol</text>
        <dbReference type="Rhea" id="RHEA:31451"/>
        <dbReference type="ChEBI" id="CHEBI:17754"/>
        <dbReference type="ChEBI" id="CHEBI:62237"/>
        <dbReference type="ChEBI" id="CHEBI:64716"/>
    </reaction>
</comment>
<comment type="caution">
    <text evidence="12">Lacks conserved residue(s) required for the propagation of feature annotation.</text>
</comment>
<feature type="domain" description="PLD phosphodiesterase" evidence="14">
    <location>
        <begin position="409"/>
        <end position="436"/>
    </location>
</feature>
<dbReference type="InterPro" id="IPR025202">
    <property type="entry name" value="PLD-like_dom"/>
</dbReference>
<keyword evidence="3 12" id="KW-0444">Lipid biosynthesis</keyword>
<evidence type="ECO:0000313" key="15">
    <source>
        <dbReference type="EMBL" id="KRM03419.1"/>
    </source>
</evidence>
<comment type="function">
    <text evidence="12">Catalyzes the reversible phosphatidyl group transfer from one phosphatidylglycerol molecule to another to form cardiolipin (CL) (diphosphatidylglycerol) and glycerol.</text>
</comment>
<dbReference type="HAMAP" id="MF_01916">
    <property type="entry name" value="Cardiolipin_synth_Cls"/>
    <property type="match status" value="1"/>
</dbReference>
<feature type="active site" evidence="12">
    <location>
        <position position="225"/>
    </location>
</feature>
<dbReference type="SUPFAM" id="SSF56024">
    <property type="entry name" value="Phospholipase D/nuclease"/>
    <property type="match status" value="2"/>
</dbReference>
<organism evidence="15 16">
    <name type="scientific">Limosilactobacillus gastricus DSM 16045</name>
    <dbReference type="NCBI Taxonomy" id="1423749"/>
    <lineage>
        <taxon>Bacteria</taxon>
        <taxon>Bacillati</taxon>
        <taxon>Bacillota</taxon>
        <taxon>Bacilli</taxon>
        <taxon>Lactobacillales</taxon>
        <taxon>Lactobacillaceae</taxon>
        <taxon>Limosilactobacillus</taxon>
    </lineage>
</organism>
<dbReference type="PANTHER" id="PTHR21248">
    <property type="entry name" value="CARDIOLIPIN SYNTHASE"/>
    <property type="match status" value="1"/>
</dbReference>
<keyword evidence="9 12" id="KW-0472">Membrane</keyword>
<sequence>MFLLLLSHSLWIIIISNTILAIWTVFRDRRDIAVTWAWLMVLTFLPIIGFIFYLFVGRKLSKDQIFNIRHEQKAVMDDFKVQQQNLIRSRSLLTKRKNLERDLLLSNLLLETDEAILTQGNQVQLYTDGNEKFDQLIQDINQATTQVHIEYYTFSSDHLGRRVLHALEEAARRGVEVRVLYDLGGSRGTNYRFFQYLERLGGEAQAFISSSKALFSSPRLNYHLHRKLVIIDGNIGYIGGFNIGDQYVGEDPKFGYWRDTHLRVTGSATAMMQIRFMMDWNTTCRRTKKTRIDIDADYMRTQFERLAEYESRSQGVPMQIVSSGPDNENYAIRRGYQGIISQARQYVYIQTPYLIPEDSILESLIVAAKEGVDVRIMIPCMPDHPFVYRATEYFAKYLTDNGVKVYKYNHGFLHAKTMVSGNNIASVGSANLDYRSAKLNFEVNAFTYDHQLAGHLKAIFEADLKQSTLLTTDYFANQSRWLKLKQYFCRLLAPIL</sequence>
<evidence type="ECO:0000256" key="2">
    <source>
        <dbReference type="ARBA" id="ARBA00022475"/>
    </source>
</evidence>
<gene>
    <name evidence="15" type="ORF">FC60_GL000739</name>
</gene>
<keyword evidence="16" id="KW-1185">Reference proteome</keyword>
<feature type="active site" evidence="12">
    <location>
        <position position="416"/>
    </location>
</feature>
<dbReference type="Pfam" id="PF13396">
    <property type="entry name" value="PLDc_N"/>
    <property type="match status" value="1"/>
</dbReference>
<dbReference type="InterPro" id="IPR030874">
    <property type="entry name" value="Cardiolipin_synth_Firmi"/>
</dbReference>
<feature type="active site" evidence="12">
    <location>
        <position position="232"/>
    </location>
</feature>
<keyword evidence="7 12" id="KW-1133">Transmembrane helix</keyword>
<evidence type="ECO:0000259" key="14">
    <source>
        <dbReference type="PROSITE" id="PS50035"/>
    </source>
</evidence>
<dbReference type="PANTHER" id="PTHR21248:SF22">
    <property type="entry name" value="PHOSPHOLIPASE D"/>
    <property type="match status" value="1"/>
</dbReference>
<dbReference type="Pfam" id="PF13091">
    <property type="entry name" value="PLDc_2"/>
    <property type="match status" value="2"/>
</dbReference>
<comment type="similarity">
    <text evidence="12">Belongs to the phospholipase D family. Cardiolipin synthase subfamily.</text>
</comment>
<feature type="transmembrane region" description="Helical" evidence="12">
    <location>
        <begin position="37"/>
        <end position="56"/>
    </location>
</feature>
<dbReference type="InterPro" id="IPR027379">
    <property type="entry name" value="CLS_N"/>
</dbReference>
<reference evidence="15 16" key="1">
    <citation type="journal article" date="2015" name="Genome Announc.">
        <title>Expanding the biotechnology potential of lactobacilli through comparative genomics of 213 strains and associated genera.</title>
        <authorList>
            <person name="Sun Z."/>
            <person name="Harris H.M."/>
            <person name="McCann A."/>
            <person name="Guo C."/>
            <person name="Argimon S."/>
            <person name="Zhang W."/>
            <person name="Yang X."/>
            <person name="Jeffery I.B."/>
            <person name="Cooney J.C."/>
            <person name="Kagawa T.F."/>
            <person name="Liu W."/>
            <person name="Song Y."/>
            <person name="Salvetti E."/>
            <person name="Wrobel A."/>
            <person name="Rasinkangas P."/>
            <person name="Parkhill J."/>
            <person name="Rea M.C."/>
            <person name="O'Sullivan O."/>
            <person name="Ritari J."/>
            <person name="Douillard F.P."/>
            <person name="Paul Ross R."/>
            <person name="Yang R."/>
            <person name="Briner A.E."/>
            <person name="Felis G.E."/>
            <person name="de Vos W.M."/>
            <person name="Barrangou R."/>
            <person name="Klaenhammer T.R."/>
            <person name="Caufield P.W."/>
            <person name="Cui Y."/>
            <person name="Zhang H."/>
            <person name="O'Toole P.W."/>
        </authorList>
    </citation>
    <scope>NUCLEOTIDE SEQUENCE [LARGE SCALE GENOMIC DNA]</scope>
    <source>
        <strain evidence="15 16">DSM 16045</strain>
    </source>
</reference>
<accession>A0A0R1VGZ9</accession>
<dbReference type="AlphaFoldDB" id="A0A0R1VGZ9"/>
<name>A0A0R1VGZ9_9LACO</name>
<dbReference type="GO" id="GO:0032049">
    <property type="term" value="P:cardiolipin biosynthetic process"/>
    <property type="evidence" value="ECO:0007669"/>
    <property type="project" value="UniProtKB-UniRule"/>
</dbReference>
<evidence type="ECO:0000313" key="16">
    <source>
        <dbReference type="Proteomes" id="UP000051739"/>
    </source>
</evidence>
<proteinExistence type="inferred from homology"/>
<evidence type="ECO:0000256" key="6">
    <source>
        <dbReference type="ARBA" id="ARBA00022737"/>
    </source>
</evidence>
<evidence type="ECO:0000256" key="3">
    <source>
        <dbReference type="ARBA" id="ARBA00022516"/>
    </source>
</evidence>
<dbReference type="SMART" id="SM00155">
    <property type="entry name" value="PLDc"/>
    <property type="match status" value="2"/>
</dbReference>
<keyword evidence="8 12" id="KW-0443">Lipid metabolism</keyword>
<feature type="active site" evidence="12">
    <location>
        <position position="414"/>
    </location>
</feature>
<evidence type="ECO:0000256" key="8">
    <source>
        <dbReference type="ARBA" id="ARBA00023098"/>
    </source>
</evidence>
<dbReference type="CDD" id="cd09110">
    <property type="entry name" value="PLDc_CLS_1"/>
    <property type="match status" value="1"/>
</dbReference>
<keyword evidence="6" id="KW-0677">Repeat</keyword>
<dbReference type="Proteomes" id="UP000051739">
    <property type="component" value="Unassembled WGS sequence"/>
</dbReference>
<comment type="caution">
    <text evidence="15">The sequence shown here is derived from an EMBL/GenBank/DDBJ whole genome shotgun (WGS) entry which is preliminary data.</text>
</comment>
<dbReference type="GO" id="GO:0005886">
    <property type="term" value="C:plasma membrane"/>
    <property type="evidence" value="ECO:0007669"/>
    <property type="project" value="UniProtKB-SubCell"/>
</dbReference>
<evidence type="ECO:0000256" key="1">
    <source>
        <dbReference type="ARBA" id="ARBA00004651"/>
    </source>
</evidence>
<keyword evidence="5 12" id="KW-0812">Transmembrane</keyword>
<dbReference type="EMBL" id="AZFN01000002">
    <property type="protein sequence ID" value="KRM03419.1"/>
    <property type="molecule type" value="Genomic_DNA"/>
</dbReference>
<dbReference type="EC" id="2.7.8.-" evidence="12 13"/>
<evidence type="ECO:0000256" key="4">
    <source>
        <dbReference type="ARBA" id="ARBA00022679"/>
    </source>
</evidence>
<dbReference type="GO" id="GO:0008808">
    <property type="term" value="F:cardiolipin synthase activity"/>
    <property type="evidence" value="ECO:0007669"/>
    <property type="project" value="UniProtKB-UniRule"/>
</dbReference>
<dbReference type="NCBIfam" id="TIGR04265">
    <property type="entry name" value="bac_cardiolipin"/>
    <property type="match status" value="1"/>
</dbReference>
<keyword evidence="10 12" id="KW-0594">Phospholipid biosynthesis</keyword>
<evidence type="ECO:0000256" key="13">
    <source>
        <dbReference type="NCBIfam" id="TIGR04265"/>
    </source>
</evidence>
<dbReference type="RefSeq" id="WP_056936622.1">
    <property type="nucleotide sequence ID" value="NZ_AZFN01000002.1"/>
</dbReference>
<dbReference type="PATRIC" id="fig|1423749.3.peg.743"/>